<feature type="domain" description="Ribbon-helix-helix protein CopG" evidence="1">
    <location>
        <begin position="11"/>
        <end position="40"/>
    </location>
</feature>
<dbReference type="CDD" id="cd21631">
    <property type="entry name" value="RHH_CopG_NikR-like"/>
    <property type="match status" value="1"/>
</dbReference>
<dbReference type="RefSeq" id="WP_148752163.1">
    <property type="nucleotide sequence ID" value="NZ_VSSR01000026.1"/>
</dbReference>
<dbReference type="InterPro" id="IPR002145">
    <property type="entry name" value="CopG"/>
</dbReference>
<organism evidence="2 3">
    <name type="scientific">Bradyrhizobium cytisi</name>
    <dbReference type="NCBI Taxonomy" id="515489"/>
    <lineage>
        <taxon>Bacteria</taxon>
        <taxon>Pseudomonadati</taxon>
        <taxon>Pseudomonadota</taxon>
        <taxon>Alphaproteobacteria</taxon>
        <taxon>Hyphomicrobiales</taxon>
        <taxon>Nitrobacteraceae</taxon>
        <taxon>Bradyrhizobium</taxon>
    </lineage>
</organism>
<sequence>MRALVDLGDGQVQALDELSKKDKRSRAALIRQAIDDYLAKRHSKQEGDAFGLWGKRKVDGLTYQEKVRREW</sequence>
<dbReference type="InterPro" id="IPR013321">
    <property type="entry name" value="Arc_rbn_hlx_hlx"/>
</dbReference>
<accession>A0A5S4WQ57</accession>
<dbReference type="SUPFAM" id="SSF47598">
    <property type="entry name" value="Ribbon-helix-helix"/>
    <property type="match status" value="1"/>
</dbReference>
<dbReference type="Gene3D" id="1.10.1220.10">
    <property type="entry name" value="Met repressor-like"/>
    <property type="match status" value="1"/>
</dbReference>
<name>A0A5S4WQ57_9BRAD</name>
<evidence type="ECO:0000259" key="1">
    <source>
        <dbReference type="Pfam" id="PF01402"/>
    </source>
</evidence>
<evidence type="ECO:0000313" key="3">
    <source>
        <dbReference type="Proteomes" id="UP000324853"/>
    </source>
</evidence>
<dbReference type="AlphaFoldDB" id="A0A5S4WQ57"/>
<comment type="caution">
    <text evidence="2">The sequence shown here is derived from an EMBL/GenBank/DDBJ whole genome shotgun (WGS) entry which is preliminary data.</text>
</comment>
<dbReference type="InterPro" id="IPR010985">
    <property type="entry name" value="Ribbon_hlx_hlx"/>
</dbReference>
<keyword evidence="3" id="KW-1185">Reference proteome</keyword>
<dbReference type="GO" id="GO:0006355">
    <property type="term" value="P:regulation of DNA-templated transcription"/>
    <property type="evidence" value="ECO:0007669"/>
    <property type="project" value="InterPro"/>
</dbReference>
<reference evidence="2 3" key="1">
    <citation type="submission" date="2019-08" db="EMBL/GenBank/DDBJ databases">
        <title>Bradyrhizobium hipponensis sp. nov., a rhizobium isolated from a Lupinus angustifolius root nodule in Tunisia.</title>
        <authorList>
            <person name="Off K."/>
            <person name="Rejili M."/>
            <person name="Mars M."/>
            <person name="Brachmann A."/>
            <person name="Marin M."/>
        </authorList>
    </citation>
    <scope>NUCLEOTIDE SEQUENCE [LARGE SCALE GENOMIC DNA]</scope>
    <source>
        <strain evidence="2 3">CTAW11</strain>
    </source>
</reference>
<dbReference type="Pfam" id="PF01402">
    <property type="entry name" value="RHH_1"/>
    <property type="match status" value="1"/>
</dbReference>
<gene>
    <name evidence="2" type="ORF">FXB38_17725</name>
</gene>
<dbReference type="EMBL" id="VSSR01000026">
    <property type="protein sequence ID" value="TYL83679.1"/>
    <property type="molecule type" value="Genomic_DNA"/>
</dbReference>
<dbReference type="OrthoDB" id="9806368at2"/>
<dbReference type="Proteomes" id="UP000324853">
    <property type="component" value="Unassembled WGS sequence"/>
</dbReference>
<protein>
    <submittedName>
        <fullName evidence="2">Ribbon-helix-helix protein, CopG family</fullName>
    </submittedName>
</protein>
<proteinExistence type="predicted"/>
<evidence type="ECO:0000313" key="2">
    <source>
        <dbReference type="EMBL" id="TYL83679.1"/>
    </source>
</evidence>